<sequence>MNSEATITAPSPTPTPIAALRSRPALFFCGLGAGCEESGMGSGFVSFRTGGPLGEAALRSSSWFPPCAATSGTMGMGRV</sequence>
<organism evidence="1 2">
    <name type="scientific">Streptomyces levis</name>
    <dbReference type="NCBI Taxonomy" id="285566"/>
    <lineage>
        <taxon>Bacteria</taxon>
        <taxon>Bacillati</taxon>
        <taxon>Actinomycetota</taxon>
        <taxon>Actinomycetes</taxon>
        <taxon>Kitasatosporales</taxon>
        <taxon>Streptomycetaceae</taxon>
        <taxon>Streptomyces</taxon>
    </lineage>
</organism>
<protein>
    <submittedName>
        <fullName evidence="1">Uncharacterized protein</fullName>
    </submittedName>
</protein>
<gene>
    <name evidence="1" type="ORF">GCM10010423_19830</name>
</gene>
<accession>A0ABN3NN00</accession>
<dbReference type="Proteomes" id="UP001501095">
    <property type="component" value="Unassembled WGS sequence"/>
</dbReference>
<dbReference type="EMBL" id="BAAATM010000006">
    <property type="protein sequence ID" value="GAA2525962.1"/>
    <property type="molecule type" value="Genomic_DNA"/>
</dbReference>
<proteinExistence type="predicted"/>
<evidence type="ECO:0000313" key="1">
    <source>
        <dbReference type="EMBL" id="GAA2525962.1"/>
    </source>
</evidence>
<reference evidence="1 2" key="1">
    <citation type="journal article" date="2019" name="Int. J. Syst. Evol. Microbiol.">
        <title>The Global Catalogue of Microorganisms (GCM) 10K type strain sequencing project: providing services to taxonomists for standard genome sequencing and annotation.</title>
        <authorList>
            <consortium name="The Broad Institute Genomics Platform"/>
            <consortium name="The Broad Institute Genome Sequencing Center for Infectious Disease"/>
            <person name="Wu L."/>
            <person name="Ma J."/>
        </authorList>
    </citation>
    <scope>NUCLEOTIDE SEQUENCE [LARGE SCALE GENOMIC DNA]</scope>
    <source>
        <strain evidence="1 2">JCM 6924</strain>
    </source>
</reference>
<evidence type="ECO:0000313" key="2">
    <source>
        <dbReference type="Proteomes" id="UP001501095"/>
    </source>
</evidence>
<keyword evidence="2" id="KW-1185">Reference proteome</keyword>
<name>A0ABN3NN00_9ACTN</name>
<comment type="caution">
    <text evidence="1">The sequence shown here is derived from an EMBL/GenBank/DDBJ whole genome shotgun (WGS) entry which is preliminary data.</text>
</comment>